<comment type="caution">
    <text evidence="2">The sequence shown here is derived from an EMBL/GenBank/DDBJ whole genome shotgun (WGS) entry which is preliminary data.</text>
</comment>
<accession>A0A0F4KYJ6</accession>
<dbReference type="SUPFAM" id="SSF55797">
    <property type="entry name" value="PR-1-like"/>
    <property type="match status" value="1"/>
</dbReference>
<dbReference type="CDD" id="cd05379">
    <property type="entry name" value="CAP_bacterial"/>
    <property type="match status" value="1"/>
</dbReference>
<evidence type="ECO:0000259" key="1">
    <source>
        <dbReference type="Pfam" id="PF00188"/>
    </source>
</evidence>
<dbReference type="STRING" id="1218508.JG29_01260"/>
<proteinExistence type="predicted"/>
<name>A0A0F4KYJ6_9LACO</name>
<dbReference type="InterPro" id="IPR014044">
    <property type="entry name" value="CAP_dom"/>
</dbReference>
<dbReference type="Proteomes" id="UP000033695">
    <property type="component" value="Unassembled WGS sequence"/>
</dbReference>
<dbReference type="AlphaFoldDB" id="A0A0F4KYJ6"/>
<keyword evidence="3" id="KW-1185">Reference proteome</keyword>
<feature type="domain" description="SCP" evidence="1">
    <location>
        <begin position="129"/>
        <end position="244"/>
    </location>
</feature>
<dbReference type="RefSeq" id="WP_045922041.1">
    <property type="nucleotide sequence ID" value="NZ_JBHTHW010000004.1"/>
</dbReference>
<evidence type="ECO:0000313" key="2">
    <source>
        <dbReference type="EMBL" id="KJY51083.1"/>
    </source>
</evidence>
<dbReference type="PATRIC" id="fig|1218508.4.peg.130"/>
<dbReference type="PANTHER" id="PTHR31157:SF1">
    <property type="entry name" value="SCP DOMAIN-CONTAINING PROTEIN"/>
    <property type="match status" value="1"/>
</dbReference>
<dbReference type="PANTHER" id="PTHR31157">
    <property type="entry name" value="SCP DOMAIN-CONTAINING PROTEIN"/>
    <property type="match status" value="1"/>
</dbReference>
<evidence type="ECO:0000313" key="3">
    <source>
        <dbReference type="Proteomes" id="UP000033695"/>
    </source>
</evidence>
<dbReference type="InterPro" id="IPR035940">
    <property type="entry name" value="CAP_sf"/>
</dbReference>
<dbReference type="EMBL" id="JXBZ01000002">
    <property type="protein sequence ID" value="KJY51083.1"/>
    <property type="molecule type" value="Genomic_DNA"/>
</dbReference>
<reference evidence="2 3" key="1">
    <citation type="submission" date="2014-12" db="EMBL/GenBank/DDBJ databases">
        <title>Comparative genomics of the lactic acid bacteria isolated from the honey bee gut.</title>
        <authorList>
            <person name="Ellegaard K.M."/>
            <person name="Tamarit D."/>
            <person name="Javelind E."/>
            <person name="Olofsson T."/>
            <person name="Andersson S.G."/>
            <person name="Vasquez A."/>
        </authorList>
    </citation>
    <scope>NUCLEOTIDE SEQUENCE [LARGE SCALE GENOMIC DNA]</scope>
    <source>
        <strain evidence="2 3">Hon2</strain>
    </source>
</reference>
<protein>
    <recommendedName>
        <fullName evidence="1">SCP domain-containing protein</fullName>
    </recommendedName>
</protein>
<organism evidence="2 3">
    <name type="scientific">Bombilactobacillus mellis</name>
    <dbReference type="NCBI Taxonomy" id="1218508"/>
    <lineage>
        <taxon>Bacteria</taxon>
        <taxon>Bacillati</taxon>
        <taxon>Bacillota</taxon>
        <taxon>Bacilli</taxon>
        <taxon>Lactobacillales</taxon>
        <taxon>Lactobacillaceae</taxon>
        <taxon>Bombilactobacillus</taxon>
    </lineage>
</organism>
<dbReference type="OrthoDB" id="2325057at2"/>
<dbReference type="Gene3D" id="3.40.33.10">
    <property type="entry name" value="CAP"/>
    <property type="match status" value="1"/>
</dbReference>
<gene>
    <name evidence="2" type="ORF">JG29_01260</name>
</gene>
<dbReference type="HOGENOM" id="CLU_969067_0_0_9"/>
<dbReference type="Pfam" id="PF00188">
    <property type="entry name" value="CAP"/>
    <property type="match status" value="1"/>
</dbReference>
<sequence length="287" mass="32809">MRFKKGLIGLTWIFFIVLSLAIDNSPSKAATYNYPVATVSQKPYAYLYNNKGERIIGRLLPGNTDWQVNGLRYFNGGSDNFYQQLMYQVSASEWLRADQSQANFDVRTGQLLTTIPPQGSVVNEMLVELNRLRIQNNLQPLMANEQLNNFSQQRAQALKQQGYLSHNGWWLESHPQGYAAENIETAFNLYNNKKNALNAIAEFYDDPGNPNLGHRKSMLNPYFTQVGMGIVPDNYGRFYIVQTFLKPAIEPDELAGIQDYEKYVQEIGERAPYLSHYDNAKTAIIQR</sequence>